<dbReference type="Gene3D" id="2.60.120.560">
    <property type="entry name" value="Exo-inulinase, domain 1"/>
    <property type="match status" value="1"/>
</dbReference>
<evidence type="ECO:0000313" key="4">
    <source>
        <dbReference type="EMBL" id="GMH81756.1"/>
    </source>
</evidence>
<feature type="domain" description="Glycosyl hydrolase family 59 catalytic" evidence="2">
    <location>
        <begin position="2"/>
        <end position="90"/>
    </location>
</feature>
<proteinExistence type="predicted"/>
<accession>A0A9W7AZJ8</accession>
<dbReference type="InterPro" id="IPR049162">
    <property type="entry name" value="GH59_C"/>
</dbReference>
<feature type="domain" description="Glycosyl hydrolase family 59 catalytic" evidence="2">
    <location>
        <begin position="91"/>
        <end position="135"/>
    </location>
</feature>
<evidence type="ECO:0000256" key="1">
    <source>
        <dbReference type="PIRSR" id="PIRSR601286-50"/>
    </source>
</evidence>
<dbReference type="GO" id="GO:0004336">
    <property type="term" value="F:galactosylceramidase activity"/>
    <property type="evidence" value="ECO:0007669"/>
    <property type="project" value="InterPro"/>
</dbReference>
<dbReference type="GO" id="GO:0016020">
    <property type="term" value="C:membrane"/>
    <property type="evidence" value="ECO:0007669"/>
    <property type="project" value="GOC"/>
</dbReference>
<comment type="caution">
    <text evidence="4">The sequence shown here is derived from an EMBL/GenBank/DDBJ whole genome shotgun (WGS) entry which is preliminary data.</text>
</comment>
<feature type="domain" description="Glycosyl hydrolase family 59 C-terminal lectin" evidence="3">
    <location>
        <begin position="311"/>
        <end position="469"/>
    </location>
</feature>
<dbReference type="PANTHER" id="PTHR15172:SF1">
    <property type="entry name" value="GALACTOCEREBROSIDASE"/>
    <property type="match status" value="1"/>
</dbReference>
<reference evidence="5" key="1">
    <citation type="journal article" date="2023" name="Commun. Biol.">
        <title>Genome analysis of Parmales, the sister group of diatoms, reveals the evolutionary specialization of diatoms from phago-mixotrophs to photoautotrophs.</title>
        <authorList>
            <person name="Ban H."/>
            <person name="Sato S."/>
            <person name="Yoshikawa S."/>
            <person name="Yamada K."/>
            <person name="Nakamura Y."/>
            <person name="Ichinomiya M."/>
            <person name="Sato N."/>
            <person name="Blanc-Mathieu R."/>
            <person name="Endo H."/>
            <person name="Kuwata A."/>
            <person name="Ogata H."/>
        </authorList>
    </citation>
    <scope>NUCLEOTIDE SEQUENCE [LARGE SCALE GENOMIC DNA]</scope>
</reference>
<dbReference type="Gene3D" id="3.20.20.80">
    <property type="entry name" value="Glycosidases"/>
    <property type="match status" value="1"/>
</dbReference>
<dbReference type="AlphaFoldDB" id="A0A9W7AZJ8"/>
<dbReference type="Pfam" id="PF21708">
    <property type="entry name" value="Glyco_hydro_59_C"/>
    <property type="match status" value="1"/>
</dbReference>
<evidence type="ECO:0000313" key="5">
    <source>
        <dbReference type="Proteomes" id="UP001162640"/>
    </source>
</evidence>
<dbReference type="SUPFAM" id="SSF51445">
    <property type="entry name" value="(Trans)glycosidases"/>
    <property type="match status" value="1"/>
</dbReference>
<evidence type="ECO:0000259" key="2">
    <source>
        <dbReference type="Pfam" id="PF02057"/>
    </source>
</evidence>
<dbReference type="Pfam" id="PF02057">
    <property type="entry name" value="Glyco_hydro_59"/>
    <property type="match status" value="2"/>
</dbReference>
<feature type="active site" description="Nucleophile" evidence="1">
    <location>
        <position position="88"/>
    </location>
</feature>
<feature type="active site" description="Proton donor/acceptor" evidence="1">
    <location>
        <position position="11"/>
    </location>
</feature>
<organism evidence="4 5">
    <name type="scientific">Triparma laevis f. inornata</name>
    <dbReference type="NCBI Taxonomy" id="1714386"/>
    <lineage>
        <taxon>Eukaryota</taxon>
        <taxon>Sar</taxon>
        <taxon>Stramenopiles</taxon>
        <taxon>Ochrophyta</taxon>
        <taxon>Bolidophyceae</taxon>
        <taxon>Parmales</taxon>
        <taxon>Triparmaceae</taxon>
        <taxon>Triparma</taxon>
    </lineage>
</organism>
<name>A0A9W7AZJ8_9STRA</name>
<dbReference type="InterPro" id="IPR001286">
    <property type="entry name" value="Glyco_hydro_59"/>
</dbReference>
<protein>
    <submittedName>
        <fullName evidence="4">Uncharacterized protein</fullName>
    </submittedName>
</protein>
<dbReference type="GO" id="GO:0006683">
    <property type="term" value="P:galactosylceramide catabolic process"/>
    <property type="evidence" value="ECO:0007669"/>
    <property type="project" value="InterPro"/>
</dbReference>
<dbReference type="GO" id="GO:0005764">
    <property type="term" value="C:lysosome"/>
    <property type="evidence" value="ECO:0007669"/>
    <property type="project" value="TreeGrafter"/>
</dbReference>
<dbReference type="InterPro" id="IPR049161">
    <property type="entry name" value="GH59_cat"/>
</dbReference>
<dbReference type="PANTHER" id="PTHR15172">
    <property type="entry name" value="GALACTOCEREBROSIDASE"/>
    <property type="match status" value="1"/>
</dbReference>
<sequence length="470" mass="52501">MTFDFIGLWNERPVTSEYTGWLKEALKEAGLDPLIVGGDNFASRTVSDLEDFYSLPNADLVDVVGIHYPCSQPSDGATVLNKTLWASEDCTVAWSLLWVVYPSLPYFGNALMYATEPWSGSYELRPTLYTTAHTTHSTKPDMKFLQVNDGSGLLNDSGSFVTYLDEDTKAFSVVVETLTFSFELGKTLTDGADAAPSLRAYRTRIKDDLFETGGYMVDMGKISPDKNSVYSIDLGVDEMWTLTTMDTTQHDSQFATSWEYFRRYLILTRVMAISFGEPPPNAFGETAADGVASAQYWSDQAGVFAIENGRLVQQVPERPVEWSPEDAPSSVIGDVNTTDYEVKVKFQLNEDEVPEDAYVFAGVRVDNWNPNALVRPSGFLLTIYPNLGKWRLWAGMRLLSWGAVEFEDPFAEHEIVVRAVGDEVFGFINGEQVVDKKWKDWIRGDFTKGLAAIGSGWHRAAFDDFEINAV</sequence>
<dbReference type="InterPro" id="IPR017853">
    <property type="entry name" value="GH"/>
</dbReference>
<gene>
    <name evidence="4" type="ORF">TL16_g09032</name>
</gene>
<dbReference type="EMBL" id="BLQM01000304">
    <property type="protein sequence ID" value="GMH81756.1"/>
    <property type="molecule type" value="Genomic_DNA"/>
</dbReference>
<evidence type="ECO:0000259" key="3">
    <source>
        <dbReference type="Pfam" id="PF21708"/>
    </source>
</evidence>
<dbReference type="Proteomes" id="UP001162640">
    <property type="component" value="Unassembled WGS sequence"/>
</dbReference>